<dbReference type="AlphaFoldDB" id="A0A5A7NXW2"/>
<keyword evidence="2" id="KW-1185">Reference proteome</keyword>
<dbReference type="EMBL" id="BKCP01000002">
    <property type="protein sequence ID" value="GER25128.1"/>
    <property type="molecule type" value="Genomic_DNA"/>
</dbReference>
<accession>A0A5A7NXW2</accession>
<organism evidence="1 2">
    <name type="scientific">Striga asiatica</name>
    <name type="common">Asiatic witchweed</name>
    <name type="synonym">Buchnera asiatica</name>
    <dbReference type="NCBI Taxonomy" id="4170"/>
    <lineage>
        <taxon>Eukaryota</taxon>
        <taxon>Viridiplantae</taxon>
        <taxon>Streptophyta</taxon>
        <taxon>Embryophyta</taxon>
        <taxon>Tracheophyta</taxon>
        <taxon>Spermatophyta</taxon>
        <taxon>Magnoliopsida</taxon>
        <taxon>eudicotyledons</taxon>
        <taxon>Gunneridae</taxon>
        <taxon>Pentapetalae</taxon>
        <taxon>asterids</taxon>
        <taxon>lamiids</taxon>
        <taxon>Lamiales</taxon>
        <taxon>Orobanchaceae</taxon>
        <taxon>Buchnereae</taxon>
        <taxon>Striga</taxon>
    </lineage>
</organism>
<protein>
    <submittedName>
        <fullName evidence="1">Heat shock factor 3</fullName>
    </submittedName>
</protein>
<keyword evidence="1" id="KW-0346">Stress response</keyword>
<name>A0A5A7NXW2_STRAF</name>
<evidence type="ECO:0000313" key="2">
    <source>
        <dbReference type="Proteomes" id="UP000325081"/>
    </source>
</evidence>
<gene>
    <name evidence="1" type="ORF">STAS_00695</name>
</gene>
<proteinExistence type="predicted"/>
<evidence type="ECO:0000313" key="1">
    <source>
        <dbReference type="EMBL" id="GER25128.1"/>
    </source>
</evidence>
<dbReference type="Proteomes" id="UP000325081">
    <property type="component" value="Unassembled WGS sequence"/>
</dbReference>
<reference evidence="2" key="1">
    <citation type="journal article" date="2019" name="Curr. Biol.">
        <title>Genome Sequence of Striga asiatica Provides Insight into the Evolution of Plant Parasitism.</title>
        <authorList>
            <person name="Yoshida S."/>
            <person name="Kim S."/>
            <person name="Wafula E.K."/>
            <person name="Tanskanen J."/>
            <person name="Kim Y.M."/>
            <person name="Honaas L."/>
            <person name="Yang Z."/>
            <person name="Spallek T."/>
            <person name="Conn C.E."/>
            <person name="Ichihashi Y."/>
            <person name="Cheong K."/>
            <person name="Cui S."/>
            <person name="Der J.P."/>
            <person name="Gundlach H."/>
            <person name="Jiao Y."/>
            <person name="Hori C."/>
            <person name="Ishida J.K."/>
            <person name="Kasahara H."/>
            <person name="Kiba T."/>
            <person name="Kim M.S."/>
            <person name="Koo N."/>
            <person name="Laohavisit A."/>
            <person name="Lee Y.H."/>
            <person name="Lumba S."/>
            <person name="McCourt P."/>
            <person name="Mortimer J.C."/>
            <person name="Mutuku J.M."/>
            <person name="Nomura T."/>
            <person name="Sasaki-Sekimoto Y."/>
            <person name="Seto Y."/>
            <person name="Wang Y."/>
            <person name="Wakatake T."/>
            <person name="Sakakibara H."/>
            <person name="Demura T."/>
            <person name="Yamaguchi S."/>
            <person name="Yoneyama K."/>
            <person name="Manabe R.I."/>
            <person name="Nelson D.C."/>
            <person name="Schulman A.H."/>
            <person name="Timko M.P."/>
            <person name="dePamphilis C.W."/>
            <person name="Choi D."/>
            <person name="Shirasu K."/>
        </authorList>
    </citation>
    <scope>NUCLEOTIDE SEQUENCE [LARGE SCALE GENOMIC DNA]</scope>
    <source>
        <strain evidence="2">cv. UVA1</strain>
    </source>
</reference>
<comment type="caution">
    <text evidence="1">The sequence shown here is derived from an EMBL/GenBank/DDBJ whole genome shotgun (WGS) entry which is preliminary data.</text>
</comment>
<sequence>MPLDFPDIQLHVKILLLRYRGKYDFQIRDVFLGNNHRERIPIHHLKERGNKVIRDYNRNTLVKYSLNYSRTVDFIALWADAVSAAFHKLYVVHLAGNASWHSAQHFHIWLLVLPVFEQDWVEVAVHASCVKCECLSLRRDGEGDVQVMQYPVMTGNKKMICSASSVPESLTNHTLNETKVLRQQEEETIGFPGHALKTISVSTIKSQK</sequence>